<comment type="function">
    <text evidence="8">Catalyzes the cross-linking of a glutamate residue and a tyrosine residue in the PqqA protein as part of the biosynthesis of pyrroloquinoline quinone (PQQ).</text>
</comment>
<dbReference type="InterPro" id="IPR013785">
    <property type="entry name" value="Aldolase_TIM"/>
</dbReference>
<evidence type="ECO:0000313" key="11">
    <source>
        <dbReference type="EMBL" id="NVN30465.1"/>
    </source>
</evidence>
<evidence type="ECO:0000256" key="6">
    <source>
        <dbReference type="ARBA" id="ARBA00023004"/>
    </source>
</evidence>
<evidence type="ECO:0000313" key="12">
    <source>
        <dbReference type="Proteomes" id="UP000557688"/>
    </source>
</evidence>
<dbReference type="InterPro" id="IPR050377">
    <property type="entry name" value="Radical_SAM_PqqE_MftC-like"/>
</dbReference>
<keyword evidence="3 8" id="KW-0479">Metal-binding</keyword>
<comment type="similarity">
    <text evidence="8">Belongs to the radical SAM superfamily. PqqE family.</text>
</comment>
<comment type="cofactor">
    <cofactor evidence="8">
        <name>[4Fe-4S] cluster</name>
        <dbReference type="ChEBI" id="CHEBI:49883"/>
    </cofactor>
    <text evidence="8">Binds 1 [4Fe-4S] cluster. The cluster is coordinated with 3 cysteines and an exchangeable S-adenosyl-L-methionine.</text>
</comment>
<accession>A0A850NSZ0</accession>
<keyword evidence="12" id="KW-1185">Reference proteome</keyword>
<reference evidence="11 13" key="1">
    <citation type="submission" date="2020-06" db="EMBL/GenBank/DDBJ databases">
        <title>Description of novel acetic acid bacteria.</title>
        <authorList>
            <person name="Sombolestani A."/>
        </authorList>
    </citation>
    <scope>NUCLEOTIDE SEQUENCE [LARGE SCALE GENOMIC DNA]</scope>
    <source>
        <strain evidence="11 13">LMG 26838</strain>
    </source>
</reference>
<dbReference type="GO" id="GO:0016491">
    <property type="term" value="F:oxidoreductase activity"/>
    <property type="evidence" value="ECO:0007669"/>
    <property type="project" value="UniProtKB-KW"/>
</dbReference>
<dbReference type="GO" id="GO:0005506">
    <property type="term" value="F:iron ion binding"/>
    <property type="evidence" value="ECO:0007669"/>
    <property type="project" value="UniProtKB-UniRule"/>
</dbReference>
<dbReference type="Proteomes" id="UP000565205">
    <property type="component" value="Unassembled WGS sequence"/>
</dbReference>
<keyword evidence="6 8" id="KW-0408">Iron</keyword>
<dbReference type="SFLD" id="SFLDF00280">
    <property type="entry name" value="coenzyme_PQQ_synthesis_protein"/>
    <property type="match status" value="1"/>
</dbReference>
<dbReference type="InterPro" id="IPR058240">
    <property type="entry name" value="rSAM_sf"/>
</dbReference>
<dbReference type="GO" id="GO:0018189">
    <property type="term" value="P:pyrroloquinoline quinone biosynthetic process"/>
    <property type="evidence" value="ECO:0007669"/>
    <property type="project" value="UniProtKB-UniRule"/>
</dbReference>
<evidence type="ECO:0000256" key="7">
    <source>
        <dbReference type="ARBA" id="ARBA00023014"/>
    </source>
</evidence>
<dbReference type="GO" id="GO:0009975">
    <property type="term" value="F:cyclase activity"/>
    <property type="evidence" value="ECO:0007669"/>
    <property type="project" value="UniProtKB-UniRule"/>
</dbReference>
<dbReference type="InterPro" id="IPR007197">
    <property type="entry name" value="rSAM"/>
</dbReference>
<comment type="pathway">
    <text evidence="8">Cofactor biosynthesis; pyrroloquinoline quinone biosynthesis.</text>
</comment>
<gene>
    <name evidence="8 11" type="primary">pqqE</name>
    <name evidence="10" type="ORF">FHR90_000967</name>
    <name evidence="11" type="ORF">HUK83_08975</name>
</gene>
<dbReference type="InterPro" id="IPR011843">
    <property type="entry name" value="PQQ_synth_PqqE_bac"/>
</dbReference>
<dbReference type="Proteomes" id="UP000557688">
    <property type="component" value="Unassembled WGS sequence"/>
</dbReference>
<dbReference type="NCBIfam" id="TIGR04085">
    <property type="entry name" value="rSAM_more_4Fe4S"/>
    <property type="match status" value="1"/>
</dbReference>
<dbReference type="Pfam" id="PF13186">
    <property type="entry name" value="SPASM"/>
    <property type="match status" value="1"/>
</dbReference>
<evidence type="ECO:0000256" key="5">
    <source>
        <dbReference type="ARBA" id="ARBA00023002"/>
    </source>
</evidence>
<dbReference type="EC" id="1.21.98.4" evidence="8"/>
<keyword evidence="1 8" id="KW-0004">4Fe-4S</keyword>
<dbReference type="PIRSF" id="PIRSF037420">
    <property type="entry name" value="PQQ_syn_pqqE"/>
    <property type="match status" value="1"/>
</dbReference>
<evidence type="ECO:0000256" key="8">
    <source>
        <dbReference type="HAMAP-Rule" id="MF_00660"/>
    </source>
</evidence>
<feature type="binding site" evidence="8">
    <location>
        <position position="18"/>
    </location>
    <ligand>
        <name>[4Fe-4S] cluster</name>
        <dbReference type="ChEBI" id="CHEBI:49883"/>
        <note>4Fe-4S-S-AdoMet</note>
    </ligand>
</feature>
<feature type="domain" description="Radical SAM core" evidence="9">
    <location>
        <begin position="4"/>
        <end position="222"/>
    </location>
</feature>
<dbReference type="SFLD" id="SFLDG01386">
    <property type="entry name" value="main_SPASM_domain-containing"/>
    <property type="match status" value="1"/>
</dbReference>
<evidence type="ECO:0000256" key="3">
    <source>
        <dbReference type="ARBA" id="ARBA00022723"/>
    </source>
</evidence>
<dbReference type="GO" id="GO:0051539">
    <property type="term" value="F:4 iron, 4 sulfur cluster binding"/>
    <property type="evidence" value="ECO:0007669"/>
    <property type="project" value="UniProtKB-KW"/>
</dbReference>
<dbReference type="RefSeq" id="WP_176624015.1">
    <property type="nucleotide sequence ID" value="NZ_JABXXQ010000157.1"/>
</dbReference>
<dbReference type="PROSITE" id="PS51918">
    <property type="entry name" value="RADICAL_SAM"/>
    <property type="match status" value="1"/>
</dbReference>
<dbReference type="EMBL" id="JABXXQ010000157">
    <property type="protein sequence ID" value="NVN30465.1"/>
    <property type="molecule type" value="Genomic_DNA"/>
</dbReference>
<evidence type="ECO:0000313" key="13">
    <source>
        <dbReference type="Proteomes" id="UP000565205"/>
    </source>
</evidence>
<dbReference type="AlphaFoldDB" id="A0A850NSZ0"/>
<keyword evidence="7 8" id="KW-0411">Iron-sulfur</keyword>
<comment type="caution">
    <text evidence="11">The sequence shown here is derived from an EMBL/GenBank/DDBJ whole genome shotgun (WGS) entry which is preliminary data.</text>
</comment>
<dbReference type="SFLD" id="SFLDG01067">
    <property type="entry name" value="SPASM/twitch_domain_containing"/>
    <property type="match status" value="1"/>
</dbReference>
<feature type="binding site" evidence="8">
    <location>
        <position position="25"/>
    </location>
    <ligand>
        <name>[4Fe-4S] cluster</name>
        <dbReference type="ChEBI" id="CHEBI:49883"/>
        <note>4Fe-4S-S-AdoMet</note>
    </ligand>
</feature>
<evidence type="ECO:0000256" key="2">
    <source>
        <dbReference type="ARBA" id="ARBA00022691"/>
    </source>
</evidence>
<dbReference type="HAMAP" id="MF_00660">
    <property type="entry name" value="PqqE"/>
    <property type="match status" value="1"/>
</dbReference>
<keyword evidence="2 8" id="KW-0949">S-adenosyl-L-methionine</keyword>
<dbReference type="PANTHER" id="PTHR11228">
    <property type="entry name" value="RADICAL SAM DOMAIN PROTEIN"/>
    <property type="match status" value="1"/>
</dbReference>
<dbReference type="PANTHER" id="PTHR11228:SF7">
    <property type="entry name" value="PQQA PEPTIDE CYCLASE"/>
    <property type="match status" value="1"/>
</dbReference>
<evidence type="ECO:0000256" key="1">
    <source>
        <dbReference type="ARBA" id="ARBA00022485"/>
    </source>
</evidence>
<comment type="subunit">
    <text evidence="8">Interacts with PqqD. The interaction is necessary for activity of PqqE.</text>
</comment>
<reference evidence="10 12" key="2">
    <citation type="submission" date="2020-08" db="EMBL/GenBank/DDBJ databases">
        <title>Genomic Encyclopedia of Type Strains, Phase III (KMG-III): the genomes of soil and plant-associated and newly described type strains.</title>
        <authorList>
            <person name="Whitman W."/>
        </authorList>
    </citation>
    <scope>NUCLEOTIDE SEQUENCE [LARGE SCALE GENOMIC DNA]</scope>
    <source>
        <strain evidence="10 12">CECT 8088</strain>
    </source>
</reference>
<dbReference type="Gene3D" id="3.20.20.70">
    <property type="entry name" value="Aldolase class I"/>
    <property type="match status" value="1"/>
</dbReference>
<keyword evidence="4 8" id="KW-0884">PQQ biosynthesis</keyword>
<evidence type="ECO:0000313" key="10">
    <source>
        <dbReference type="EMBL" id="MBB3173149.1"/>
    </source>
</evidence>
<dbReference type="SFLD" id="SFLDS00029">
    <property type="entry name" value="Radical_SAM"/>
    <property type="match status" value="1"/>
</dbReference>
<organism evidence="11 13">
    <name type="scientific">Endobacter medicaginis</name>
    <dbReference type="NCBI Taxonomy" id="1181271"/>
    <lineage>
        <taxon>Bacteria</taxon>
        <taxon>Pseudomonadati</taxon>
        <taxon>Pseudomonadota</taxon>
        <taxon>Alphaproteobacteria</taxon>
        <taxon>Acetobacterales</taxon>
        <taxon>Acetobacteraceae</taxon>
        <taxon>Endobacter</taxon>
    </lineage>
</organism>
<dbReference type="SUPFAM" id="SSF102114">
    <property type="entry name" value="Radical SAM enzymes"/>
    <property type="match status" value="1"/>
</dbReference>
<dbReference type="InterPro" id="IPR017200">
    <property type="entry name" value="PqqE-like"/>
</dbReference>
<dbReference type="GO" id="GO:1904047">
    <property type="term" value="F:S-adenosyl-L-methionine binding"/>
    <property type="evidence" value="ECO:0007669"/>
    <property type="project" value="UniProtKB-UniRule"/>
</dbReference>
<name>A0A850NSZ0_9PROT</name>
<dbReference type="InterPro" id="IPR023885">
    <property type="entry name" value="4Fe4S-binding_SPASM_dom"/>
</dbReference>
<proteinExistence type="inferred from homology"/>
<protein>
    <recommendedName>
        <fullName evidence="8">PqqA peptide cyclase</fullName>
        <ecNumber evidence="8">1.21.98.4</ecNumber>
    </recommendedName>
    <alternativeName>
        <fullName evidence="8">Coenzyme PQQ synthesis protein E</fullName>
    </alternativeName>
</protein>
<sequence length="371" mass="40063">MSSPAPPLALIAELTHRCPLACPYCSNPLELASASTELDTATWLRLIDEAAALGVLHLHLTGGEPMARRDLNDIIAHAHARGLYINLITAGVTLDAGRLALLREAGLDHIQLSFQDAEAEGGDHIGGLRGGHARKLAAARLIADSDIALTLNFVVHRANLERLEQMIALAEQLGAQRMEIAHTQYHGWAMRNRAALLPTAAQLDAANATVTQARARLAARLRIDYVVPDYFAEYPKACMGGWARNTLLVDPTGRAMPCHAAHGIPGMDWPRLRETSLGAAWRSAPFERFRGTGWMPEPCRSCERREIDWGGCRCQALALTGHAERTDPVCVKSPDHAMVAALAAAAGNDASATVPVAWQYRSAKPDPTTAR</sequence>
<feature type="binding site" evidence="8">
    <location>
        <position position="22"/>
    </location>
    <ligand>
        <name>[4Fe-4S] cluster</name>
        <dbReference type="ChEBI" id="CHEBI:49883"/>
        <note>4Fe-4S-S-AdoMet</note>
    </ligand>
</feature>
<dbReference type="Pfam" id="PF04055">
    <property type="entry name" value="Radical_SAM"/>
    <property type="match status" value="1"/>
</dbReference>
<dbReference type="EMBL" id="JACHXV010000003">
    <property type="protein sequence ID" value="MBB3173149.1"/>
    <property type="molecule type" value="Genomic_DNA"/>
</dbReference>
<dbReference type="NCBIfam" id="TIGR02109">
    <property type="entry name" value="PQQ_syn_pqqE"/>
    <property type="match status" value="1"/>
</dbReference>
<evidence type="ECO:0000259" key="9">
    <source>
        <dbReference type="PROSITE" id="PS51918"/>
    </source>
</evidence>
<keyword evidence="5 8" id="KW-0560">Oxidoreductase</keyword>
<comment type="catalytic activity">
    <reaction evidence="8">
        <text>[PQQ precursor protein] + S-adenosyl-L-methionine = E-Y cross-linked-[PQQ precursor protein] + 5'-deoxyadenosine + L-methionine + H(+)</text>
        <dbReference type="Rhea" id="RHEA:56836"/>
        <dbReference type="Rhea" id="RHEA-COMP:14800"/>
        <dbReference type="Rhea" id="RHEA-COMP:14801"/>
        <dbReference type="ChEBI" id="CHEBI:15378"/>
        <dbReference type="ChEBI" id="CHEBI:17319"/>
        <dbReference type="ChEBI" id="CHEBI:57844"/>
        <dbReference type="ChEBI" id="CHEBI:59789"/>
        <dbReference type="ChEBI" id="CHEBI:141026"/>
        <dbReference type="ChEBI" id="CHEBI:141027"/>
        <dbReference type="EC" id="1.21.98.4"/>
    </reaction>
</comment>
<dbReference type="CDD" id="cd01335">
    <property type="entry name" value="Radical_SAM"/>
    <property type="match status" value="1"/>
</dbReference>
<dbReference type="UniPathway" id="UPA00539"/>
<evidence type="ECO:0000256" key="4">
    <source>
        <dbReference type="ARBA" id="ARBA00022905"/>
    </source>
</evidence>